<feature type="coiled-coil region" evidence="6">
    <location>
        <begin position="313"/>
        <end position="347"/>
    </location>
</feature>
<comment type="caution">
    <text evidence="9">The sequence shown here is derived from an EMBL/GenBank/DDBJ whole genome shotgun (WGS) entry which is preliminary data.</text>
</comment>
<protein>
    <submittedName>
        <fullName evidence="9">Precorrin-3B C(17)-methyltransferase</fullName>
        <ecNumber evidence="9">2.1.1.131</ecNumber>
    </submittedName>
</protein>
<dbReference type="RefSeq" id="WP_112094065.1">
    <property type="nucleotide sequence ID" value="NZ_QLOE01000006.1"/>
</dbReference>
<dbReference type="InterPro" id="IPR014776">
    <property type="entry name" value="4pyrrole_Mease_sub2"/>
</dbReference>
<organism evidence="9 10">
    <name type="scientific">Methanothermobacter tenebrarum</name>
    <dbReference type="NCBI Taxonomy" id="680118"/>
    <lineage>
        <taxon>Archaea</taxon>
        <taxon>Methanobacteriati</taxon>
        <taxon>Methanobacteriota</taxon>
        <taxon>Methanomada group</taxon>
        <taxon>Methanobacteria</taxon>
        <taxon>Methanobacteriales</taxon>
        <taxon>Methanobacteriaceae</taxon>
        <taxon>Methanothermobacter</taxon>
    </lineage>
</organism>
<dbReference type="GO" id="GO:0032259">
    <property type="term" value="P:methylation"/>
    <property type="evidence" value="ECO:0007669"/>
    <property type="project" value="UniProtKB-KW"/>
</dbReference>
<proteinExistence type="predicted"/>
<dbReference type="InterPro" id="IPR035996">
    <property type="entry name" value="4pyrrol_Methylase_sf"/>
</dbReference>
<dbReference type="InterPro" id="IPR014777">
    <property type="entry name" value="4pyrrole_Mease_sub1"/>
</dbReference>
<dbReference type="NCBIfam" id="TIGR01466">
    <property type="entry name" value="cobJ_cbiH"/>
    <property type="match status" value="1"/>
</dbReference>
<dbReference type="GO" id="GO:0030789">
    <property type="term" value="F:precorrin-3B C17-methyltransferase activity"/>
    <property type="evidence" value="ECO:0007669"/>
    <property type="project" value="UniProtKB-EC"/>
</dbReference>
<feature type="domain" description="Tetrapyrrole methylase" evidence="7">
    <location>
        <begin position="2"/>
        <end position="189"/>
    </location>
</feature>
<evidence type="ECO:0000259" key="7">
    <source>
        <dbReference type="Pfam" id="PF00590"/>
    </source>
</evidence>
<dbReference type="GO" id="GO:0009236">
    <property type="term" value="P:cobalamin biosynthetic process"/>
    <property type="evidence" value="ECO:0007669"/>
    <property type="project" value="UniProtKB-UniPathway"/>
</dbReference>
<evidence type="ECO:0000256" key="4">
    <source>
        <dbReference type="ARBA" id="ARBA00022679"/>
    </source>
</evidence>
<keyword evidence="6" id="KW-0175">Coiled coil</keyword>
<evidence type="ECO:0000256" key="5">
    <source>
        <dbReference type="ARBA" id="ARBA00022691"/>
    </source>
</evidence>
<evidence type="ECO:0000256" key="6">
    <source>
        <dbReference type="SAM" id="Coils"/>
    </source>
</evidence>
<evidence type="ECO:0000313" key="9">
    <source>
        <dbReference type="EMBL" id="RAO78877.1"/>
    </source>
</evidence>
<evidence type="ECO:0000313" key="10">
    <source>
        <dbReference type="Proteomes" id="UP000249782"/>
    </source>
</evidence>
<keyword evidence="2" id="KW-0169">Cobalamin biosynthesis</keyword>
<dbReference type="InterPro" id="IPR000878">
    <property type="entry name" value="4pyrrol_Mease"/>
</dbReference>
<evidence type="ECO:0000256" key="3">
    <source>
        <dbReference type="ARBA" id="ARBA00022603"/>
    </source>
</evidence>
<dbReference type="EC" id="2.1.1.131" evidence="9"/>
<evidence type="ECO:0000256" key="1">
    <source>
        <dbReference type="ARBA" id="ARBA00004953"/>
    </source>
</evidence>
<dbReference type="SUPFAM" id="SSF53790">
    <property type="entry name" value="Tetrapyrrole methylase"/>
    <property type="match status" value="1"/>
</dbReference>
<accession>A0A328P8U0</accession>
<gene>
    <name evidence="9" type="primary">cobJ</name>
    <name evidence="9" type="ORF">DPC56_05450</name>
</gene>
<dbReference type="Gene3D" id="3.40.1010.10">
    <property type="entry name" value="Cobalt-precorrin-4 Transmethylase, Domain 1"/>
    <property type="match status" value="1"/>
</dbReference>
<dbReference type="AlphaFoldDB" id="A0A328P8U0"/>
<comment type="pathway">
    <text evidence="1">Cofactor biosynthesis; adenosylcobalamin biosynthesis.</text>
</comment>
<dbReference type="UniPathway" id="UPA00148"/>
<dbReference type="InterPro" id="IPR007212">
    <property type="entry name" value="Zf-like"/>
</dbReference>
<dbReference type="Pfam" id="PF00590">
    <property type="entry name" value="TP_methylase"/>
    <property type="match status" value="1"/>
</dbReference>
<feature type="domain" description="Cysteine-rich small" evidence="8">
    <location>
        <begin position="255"/>
        <end position="329"/>
    </location>
</feature>
<sequence>MIKIVGIGPTRDDMTFRAFKAIKDADVIIGYKKYIDKIRDIIKDKEVIEKGMREEIKRAEIAIKKHREGKNVALISSGDPGIFGMANVFFHLIDKYSNIEVEVIPGVTAVNYAASLLGAPLHDFAVISLSDILTPLSEIKKKVENAVTAGFIIVFYNPKSKRRKRPLMEVLKIIKEHLAPYTPVGVVKDGKAKLTNLQRLDVENVDMSTTIIIGNPTTYIKEGYMITPRGYALKYFIHPLAREYYQRYINGEIQEGPNLECEYYPCHFMGQDCTFCYCPFYPCGDGSTGGYWIKDKGVWSCQECEWIHEEDTVKCLKKSLDDIIKEVEDLNKKKKELLKLRRNCIHETRLM</sequence>
<keyword evidence="10" id="KW-1185">Reference proteome</keyword>
<dbReference type="InterPro" id="IPR006363">
    <property type="entry name" value="Cbl_synth_CobJ/CibH_dom"/>
</dbReference>
<keyword evidence="5" id="KW-0949">S-adenosyl-L-methionine</keyword>
<dbReference type="OrthoDB" id="35891at2157"/>
<reference evidence="9 10" key="1">
    <citation type="submission" date="2018-06" db="EMBL/GenBank/DDBJ databases">
        <title>Draft genome sequence of hyperthermophilic methanogen Methanothermobacter tenebrarum sp. MCM-B 1447.</title>
        <authorList>
            <person name="Pore S.D."/>
            <person name="Dagar S."/>
            <person name="Dhakephalkar P.K."/>
        </authorList>
    </citation>
    <scope>NUCLEOTIDE SEQUENCE [LARGE SCALE GENOMIC DNA]</scope>
    <source>
        <strain evidence="9 10">MCM B 1447</strain>
    </source>
</reference>
<keyword evidence="3 9" id="KW-0489">Methyltransferase</keyword>
<keyword evidence="4 9" id="KW-0808">Transferase</keyword>
<dbReference type="Pfam" id="PF04071">
    <property type="entry name" value="zf-like"/>
    <property type="match status" value="1"/>
</dbReference>
<dbReference type="EMBL" id="QLOE01000006">
    <property type="protein sequence ID" value="RAO78877.1"/>
    <property type="molecule type" value="Genomic_DNA"/>
</dbReference>
<dbReference type="PANTHER" id="PTHR47036">
    <property type="entry name" value="COBALT-FACTOR III C(17)-METHYLTRANSFERASE-RELATED"/>
    <property type="match status" value="1"/>
</dbReference>
<dbReference type="PANTHER" id="PTHR47036:SF1">
    <property type="entry name" value="COBALT-FACTOR III C(17)-METHYLTRANSFERASE-RELATED"/>
    <property type="match status" value="1"/>
</dbReference>
<dbReference type="Proteomes" id="UP000249782">
    <property type="component" value="Unassembled WGS sequence"/>
</dbReference>
<dbReference type="InterPro" id="IPR051810">
    <property type="entry name" value="Precorrin_MeTrfase"/>
</dbReference>
<dbReference type="Gene3D" id="3.30.950.10">
    <property type="entry name" value="Methyltransferase, Cobalt-precorrin-4 Transmethylase, Domain 2"/>
    <property type="match status" value="1"/>
</dbReference>
<dbReference type="CDD" id="cd11646">
    <property type="entry name" value="Precorrin_3B_C17_MT"/>
    <property type="match status" value="1"/>
</dbReference>
<evidence type="ECO:0000259" key="8">
    <source>
        <dbReference type="Pfam" id="PF04071"/>
    </source>
</evidence>
<evidence type="ECO:0000256" key="2">
    <source>
        <dbReference type="ARBA" id="ARBA00022573"/>
    </source>
</evidence>
<name>A0A328P8U0_9EURY</name>